<evidence type="ECO:0000256" key="3">
    <source>
        <dbReference type="ARBA" id="ARBA00038275"/>
    </source>
</evidence>
<dbReference type="AlphaFoldDB" id="A0A067QUM4"/>
<dbReference type="GO" id="GO:0101031">
    <property type="term" value="C:protein folding chaperone complex"/>
    <property type="evidence" value="ECO:0007669"/>
    <property type="project" value="TreeGrafter"/>
</dbReference>
<dbReference type="OMA" id="NFTPDRP"/>
<sequence length="602" mass="68656">MLSCIVDPLVMDPVLLQKQVLDNAEDLRSYMQDLKSWEADMKRKESELATTASDDQALPPVRTKIKKISEVQKSKHEKQNEMPARISGYDYASWDKFDVDKACEEFDGGRHQESEGDKDTVSDSEEKQIREEAVYEKEMGNDLVKSKKWKEAIRCYSRAINCFPYDAIFYANRALCYLKTEDLRSAEADCTAALQLDSSYVKAYQRRAMARAGLGQLQEARADLLKVMELEPKNMASKAELMKLEKKINIKPQQNQSVKEPGFATCSKNIVSLETDKQVKISSYALKDKKAEKETDTRNESKMPLKQIIREEKEVSQMSVNKTTAVAEVKKDEKCFTDQEIIDEQSGESRLLENIVTEEEIWSTHGEVELVYSIHKPPHLRSKKALKRIEIQEVDNHFSRQLGTSNKICTANSVENEHHQITVGLDTGKPTDVKEQKTEGFHKVNDVESSKMKSTSENENSTSQSKVTDHLTEMVSEKVPPIPNTSVQFQVAWKKVRTDPHLSYLYLKQIPGAYLPKIFRDSLESSTLSDIISTIKTEFIQFKEPALSFLMGLSDVRRFGALAMFLSESDKAGVKKILEYCKEQGECSEEDSIDLMTKYELY</sequence>
<dbReference type="eggNOG" id="KOG4648">
    <property type="taxonomic scope" value="Eukaryota"/>
</dbReference>
<name>A0A067QUM4_ZOONE</name>
<comment type="similarity">
    <text evidence="3">Belongs to the RPAP3 family.</text>
</comment>
<dbReference type="OrthoDB" id="2942533at2759"/>
<accession>A0A067QUM4</accession>
<feature type="region of interest" description="Disordered" evidence="7">
    <location>
        <begin position="108"/>
        <end position="127"/>
    </location>
</feature>
<dbReference type="PANTHER" id="PTHR46423:SF1">
    <property type="entry name" value="RNA POLYMERASE II-ASSOCIATED PROTEIN 3"/>
    <property type="match status" value="1"/>
</dbReference>
<evidence type="ECO:0000256" key="6">
    <source>
        <dbReference type="SAM" id="Coils"/>
    </source>
</evidence>
<organism evidence="9 10">
    <name type="scientific">Zootermopsis nevadensis</name>
    <name type="common">Dampwood termite</name>
    <dbReference type="NCBI Taxonomy" id="136037"/>
    <lineage>
        <taxon>Eukaryota</taxon>
        <taxon>Metazoa</taxon>
        <taxon>Ecdysozoa</taxon>
        <taxon>Arthropoda</taxon>
        <taxon>Hexapoda</taxon>
        <taxon>Insecta</taxon>
        <taxon>Pterygota</taxon>
        <taxon>Neoptera</taxon>
        <taxon>Polyneoptera</taxon>
        <taxon>Dictyoptera</taxon>
        <taxon>Blattodea</taxon>
        <taxon>Blattoidea</taxon>
        <taxon>Termitoidae</taxon>
        <taxon>Termopsidae</taxon>
        <taxon>Zootermopsis</taxon>
    </lineage>
</organism>
<dbReference type="SUPFAM" id="SSF48452">
    <property type="entry name" value="TPR-like"/>
    <property type="match status" value="1"/>
</dbReference>
<dbReference type="PROSITE" id="PS50005">
    <property type="entry name" value="TPR"/>
    <property type="match status" value="1"/>
</dbReference>
<evidence type="ECO:0000256" key="1">
    <source>
        <dbReference type="ARBA" id="ARBA00022737"/>
    </source>
</evidence>
<keyword evidence="1" id="KW-0677">Repeat</keyword>
<dbReference type="InterPro" id="IPR011990">
    <property type="entry name" value="TPR-like_helical_dom_sf"/>
</dbReference>
<dbReference type="Pfam" id="PF13877">
    <property type="entry name" value="RPAP3_C"/>
    <property type="match status" value="1"/>
</dbReference>
<dbReference type="SMART" id="SM00028">
    <property type="entry name" value="TPR"/>
    <property type="match status" value="3"/>
</dbReference>
<feature type="region of interest" description="Disordered" evidence="7">
    <location>
        <begin position="424"/>
        <end position="467"/>
    </location>
</feature>
<keyword evidence="2 5" id="KW-0802">TPR repeat</keyword>
<keyword evidence="6" id="KW-0175">Coiled coil</keyword>
<evidence type="ECO:0000256" key="2">
    <source>
        <dbReference type="ARBA" id="ARBA00022803"/>
    </source>
</evidence>
<evidence type="ECO:0000259" key="8">
    <source>
        <dbReference type="Pfam" id="PF13877"/>
    </source>
</evidence>
<dbReference type="Gene3D" id="1.25.40.10">
    <property type="entry name" value="Tetratricopeptide repeat domain"/>
    <property type="match status" value="1"/>
</dbReference>
<feature type="coiled-coil region" evidence="6">
    <location>
        <begin position="27"/>
        <end position="54"/>
    </location>
</feature>
<dbReference type="STRING" id="136037.A0A067QUM4"/>
<dbReference type="InterPro" id="IPR019734">
    <property type="entry name" value="TPR_rpt"/>
</dbReference>
<dbReference type="InParanoid" id="A0A067QUM4"/>
<evidence type="ECO:0000313" key="9">
    <source>
        <dbReference type="EMBL" id="KDR09438.1"/>
    </source>
</evidence>
<dbReference type="InterPro" id="IPR025986">
    <property type="entry name" value="RPAP3-like_C"/>
</dbReference>
<feature type="domain" description="RNA-polymerase II-associated protein 3-like C-terminal" evidence="8">
    <location>
        <begin position="483"/>
        <end position="571"/>
    </location>
</feature>
<evidence type="ECO:0000256" key="7">
    <source>
        <dbReference type="SAM" id="MobiDB-lite"/>
    </source>
</evidence>
<gene>
    <name evidence="9" type="ORF">L798_00658</name>
</gene>
<protein>
    <recommendedName>
        <fullName evidence="4">RNA polymerase II-associated protein 3</fullName>
    </recommendedName>
</protein>
<evidence type="ECO:0000256" key="5">
    <source>
        <dbReference type="PROSITE-ProRule" id="PRU00339"/>
    </source>
</evidence>
<dbReference type="PANTHER" id="PTHR46423">
    <property type="entry name" value="RNA POLYMERASE II-ASSOCIATED PROTEIN 3"/>
    <property type="match status" value="1"/>
</dbReference>
<dbReference type="EMBL" id="KK853244">
    <property type="protein sequence ID" value="KDR09438.1"/>
    <property type="molecule type" value="Genomic_DNA"/>
</dbReference>
<feature type="repeat" description="TPR" evidence="5">
    <location>
        <begin position="201"/>
        <end position="234"/>
    </location>
</feature>
<evidence type="ECO:0000313" key="10">
    <source>
        <dbReference type="Proteomes" id="UP000027135"/>
    </source>
</evidence>
<dbReference type="Proteomes" id="UP000027135">
    <property type="component" value="Unassembled WGS sequence"/>
</dbReference>
<reference evidence="9 10" key="1">
    <citation type="journal article" date="2014" name="Nat. Commun.">
        <title>Molecular traces of alternative social organization in a termite genome.</title>
        <authorList>
            <person name="Terrapon N."/>
            <person name="Li C."/>
            <person name="Robertson H.M."/>
            <person name="Ji L."/>
            <person name="Meng X."/>
            <person name="Booth W."/>
            <person name="Chen Z."/>
            <person name="Childers C.P."/>
            <person name="Glastad K.M."/>
            <person name="Gokhale K."/>
            <person name="Gowin J."/>
            <person name="Gronenberg W."/>
            <person name="Hermansen R.A."/>
            <person name="Hu H."/>
            <person name="Hunt B.G."/>
            <person name="Huylmans A.K."/>
            <person name="Khalil S.M."/>
            <person name="Mitchell R.D."/>
            <person name="Munoz-Torres M.C."/>
            <person name="Mustard J.A."/>
            <person name="Pan H."/>
            <person name="Reese J.T."/>
            <person name="Scharf M.E."/>
            <person name="Sun F."/>
            <person name="Vogel H."/>
            <person name="Xiao J."/>
            <person name="Yang W."/>
            <person name="Yang Z."/>
            <person name="Yang Z."/>
            <person name="Zhou J."/>
            <person name="Zhu J."/>
            <person name="Brent C.S."/>
            <person name="Elsik C.G."/>
            <person name="Goodisman M.A."/>
            <person name="Liberles D.A."/>
            <person name="Roe R.M."/>
            <person name="Vargo E.L."/>
            <person name="Vilcinskas A."/>
            <person name="Wang J."/>
            <person name="Bornberg-Bauer E."/>
            <person name="Korb J."/>
            <person name="Zhang G."/>
            <person name="Liebig J."/>
        </authorList>
    </citation>
    <scope>NUCLEOTIDE SEQUENCE [LARGE SCALE GENOMIC DNA]</scope>
    <source>
        <tissue evidence="9">Whole organism</tissue>
    </source>
</reference>
<dbReference type="FunCoup" id="A0A067QUM4">
    <property type="interactions" value="1109"/>
</dbReference>
<evidence type="ECO:0000256" key="4">
    <source>
        <dbReference type="ARBA" id="ARBA00040133"/>
    </source>
</evidence>
<dbReference type="Pfam" id="PF13181">
    <property type="entry name" value="TPR_8"/>
    <property type="match status" value="2"/>
</dbReference>
<dbReference type="InterPro" id="IPR051966">
    <property type="entry name" value="RPAP3"/>
</dbReference>
<proteinExistence type="inferred from homology"/>
<feature type="compositionally biased region" description="Low complexity" evidence="7">
    <location>
        <begin position="457"/>
        <end position="466"/>
    </location>
</feature>
<keyword evidence="10" id="KW-1185">Reference proteome</keyword>
<feature type="compositionally biased region" description="Basic and acidic residues" evidence="7">
    <location>
        <begin position="429"/>
        <end position="456"/>
    </location>
</feature>